<evidence type="ECO:0000256" key="2">
    <source>
        <dbReference type="SAM" id="SignalP"/>
    </source>
</evidence>
<accession>A0A9W6RJF1</accession>
<dbReference type="AlphaFoldDB" id="A0A9W6RJF1"/>
<protein>
    <recommendedName>
        <fullName evidence="5">Secreted protein</fullName>
    </recommendedName>
</protein>
<sequence>MRSTRLTKYAALAGALAVPLVVPLSAASPASASGPASSAYGIYAGGALAIPAQPAVTSATQPNRKALELPKNPVFNLALFTVEAKGHHASAGVLDLRLSHPGLKTKLPTGLLSAQTIAAKCDNGVGSAHLADISVAGHDVPIGGPPNTDIVIPTRGFGLRVTPNKQVQNPDGTLTVVALELDISIGGSVQTIDLASATCGRADGKPAPTPTVPGTKTSPSSSASSSAGGTPSAAHVKEAPRPTPVPTDLPVAG</sequence>
<evidence type="ECO:0000313" key="4">
    <source>
        <dbReference type="Proteomes" id="UP001165135"/>
    </source>
</evidence>
<reference evidence="3" key="1">
    <citation type="submission" date="2023-03" db="EMBL/GenBank/DDBJ databases">
        <title>Actinoallomurus iriomotensis NBRC 103681.</title>
        <authorList>
            <person name="Ichikawa N."/>
            <person name="Sato H."/>
            <person name="Tonouchi N."/>
        </authorList>
    </citation>
    <scope>NUCLEOTIDE SEQUENCE</scope>
    <source>
        <strain evidence="3">NBRC 103681</strain>
    </source>
</reference>
<organism evidence="3 4">
    <name type="scientific">Actinoallomurus iriomotensis</name>
    <dbReference type="NCBI Taxonomy" id="478107"/>
    <lineage>
        <taxon>Bacteria</taxon>
        <taxon>Bacillati</taxon>
        <taxon>Actinomycetota</taxon>
        <taxon>Actinomycetes</taxon>
        <taxon>Streptosporangiales</taxon>
        <taxon>Thermomonosporaceae</taxon>
        <taxon>Actinoallomurus</taxon>
    </lineage>
</organism>
<evidence type="ECO:0008006" key="5">
    <source>
        <dbReference type="Google" id="ProtNLM"/>
    </source>
</evidence>
<dbReference type="EMBL" id="BSTJ01000003">
    <property type="protein sequence ID" value="GLY75137.1"/>
    <property type="molecule type" value="Genomic_DNA"/>
</dbReference>
<evidence type="ECO:0000313" key="3">
    <source>
        <dbReference type="EMBL" id="GLY75137.1"/>
    </source>
</evidence>
<dbReference type="NCBIfam" id="NF040603">
    <property type="entry name" value="choice_anch_P"/>
    <property type="match status" value="1"/>
</dbReference>
<feature type="region of interest" description="Disordered" evidence="1">
    <location>
        <begin position="199"/>
        <end position="253"/>
    </location>
</feature>
<feature type="compositionally biased region" description="Low complexity" evidence="1">
    <location>
        <begin position="213"/>
        <end position="233"/>
    </location>
</feature>
<evidence type="ECO:0000256" key="1">
    <source>
        <dbReference type="SAM" id="MobiDB-lite"/>
    </source>
</evidence>
<feature type="signal peptide" evidence="2">
    <location>
        <begin position="1"/>
        <end position="26"/>
    </location>
</feature>
<dbReference type="Proteomes" id="UP001165135">
    <property type="component" value="Unassembled WGS sequence"/>
</dbReference>
<keyword evidence="2" id="KW-0732">Signal</keyword>
<dbReference type="RefSeq" id="WP_285621724.1">
    <property type="nucleotide sequence ID" value="NZ_BSTJ01000003.1"/>
</dbReference>
<gene>
    <name evidence="3" type="ORF">Airi01_034040</name>
</gene>
<feature type="chain" id="PRO_5040735328" description="Secreted protein" evidence="2">
    <location>
        <begin position="27"/>
        <end position="253"/>
    </location>
</feature>
<proteinExistence type="predicted"/>
<comment type="caution">
    <text evidence="3">The sequence shown here is derived from an EMBL/GenBank/DDBJ whole genome shotgun (WGS) entry which is preliminary data.</text>
</comment>
<name>A0A9W6RJF1_9ACTN</name>